<organism evidence="3 4">
    <name type="scientific">Saponaria officinalis</name>
    <name type="common">Common soapwort</name>
    <name type="synonym">Lychnis saponaria</name>
    <dbReference type="NCBI Taxonomy" id="3572"/>
    <lineage>
        <taxon>Eukaryota</taxon>
        <taxon>Viridiplantae</taxon>
        <taxon>Streptophyta</taxon>
        <taxon>Embryophyta</taxon>
        <taxon>Tracheophyta</taxon>
        <taxon>Spermatophyta</taxon>
        <taxon>Magnoliopsida</taxon>
        <taxon>eudicotyledons</taxon>
        <taxon>Gunneridae</taxon>
        <taxon>Pentapetalae</taxon>
        <taxon>Caryophyllales</taxon>
        <taxon>Caryophyllaceae</taxon>
        <taxon>Caryophylleae</taxon>
        <taxon>Saponaria</taxon>
    </lineage>
</organism>
<evidence type="ECO:0000313" key="2">
    <source>
        <dbReference type="EMBL" id="KAK9713341.1"/>
    </source>
</evidence>
<accession>A0AAW1K653</accession>
<dbReference type="EMBL" id="JBDFQZ010000006">
    <property type="protein sequence ID" value="KAK9713342.1"/>
    <property type="molecule type" value="Genomic_DNA"/>
</dbReference>
<protein>
    <submittedName>
        <fullName evidence="3">Uncharacterized protein</fullName>
    </submittedName>
</protein>
<reference evidence="3 4" key="1">
    <citation type="submission" date="2024-03" db="EMBL/GenBank/DDBJ databases">
        <title>WGS assembly of Saponaria officinalis var. Norfolk2.</title>
        <authorList>
            <person name="Jenkins J."/>
            <person name="Shu S."/>
            <person name="Grimwood J."/>
            <person name="Barry K."/>
            <person name="Goodstein D."/>
            <person name="Schmutz J."/>
            <person name="Leebens-Mack J."/>
            <person name="Osbourn A."/>
        </authorList>
    </citation>
    <scope>NUCLEOTIDE SEQUENCE [LARGE SCALE GENOMIC DNA]</scope>
    <source>
        <strain evidence="4">cv. Norfolk2</strain>
        <strain evidence="3">JIC</strain>
        <tissue evidence="3">Leaf</tissue>
    </source>
</reference>
<keyword evidence="4" id="KW-1185">Reference proteome</keyword>
<feature type="region of interest" description="Disordered" evidence="1">
    <location>
        <begin position="83"/>
        <end position="102"/>
    </location>
</feature>
<dbReference type="Proteomes" id="UP001443914">
    <property type="component" value="Unassembled WGS sequence"/>
</dbReference>
<evidence type="ECO:0000313" key="4">
    <source>
        <dbReference type="Proteomes" id="UP001443914"/>
    </source>
</evidence>
<evidence type="ECO:0000313" key="3">
    <source>
        <dbReference type="EMBL" id="KAK9713342.1"/>
    </source>
</evidence>
<sequence length="102" mass="11671">MMNSPMMVKKLKLDGEFLHQFTCFKNTPTYSPSPKNNVKIDKIVTSNDDFGDFISTTTREHIYTTNNNNHQVYVEETKLKLKGVKRSQHRTDVTPGKGGVHN</sequence>
<gene>
    <name evidence="2" type="ORF">RND81_06G021000</name>
    <name evidence="3" type="ORF">RND81_06G021100</name>
</gene>
<dbReference type="AlphaFoldDB" id="A0AAW1K653"/>
<name>A0AAW1K653_SAPOF</name>
<comment type="caution">
    <text evidence="3">The sequence shown here is derived from an EMBL/GenBank/DDBJ whole genome shotgun (WGS) entry which is preliminary data.</text>
</comment>
<evidence type="ECO:0000256" key="1">
    <source>
        <dbReference type="SAM" id="MobiDB-lite"/>
    </source>
</evidence>
<dbReference type="EMBL" id="JBDFQZ010000006">
    <property type="protein sequence ID" value="KAK9713341.1"/>
    <property type="molecule type" value="Genomic_DNA"/>
</dbReference>
<proteinExistence type="predicted"/>